<dbReference type="CDD" id="cd16936">
    <property type="entry name" value="HATPase_RsbW-like"/>
    <property type="match status" value="1"/>
</dbReference>
<organism evidence="1 2">
    <name type="scientific">Streptomyces tremellae</name>
    <dbReference type="NCBI Taxonomy" id="1124239"/>
    <lineage>
        <taxon>Bacteria</taxon>
        <taxon>Bacillati</taxon>
        <taxon>Actinomycetota</taxon>
        <taxon>Actinomycetes</taxon>
        <taxon>Kitasatosporales</taxon>
        <taxon>Streptomycetaceae</taxon>
        <taxon>Streptomyces</taxon>
    </lineage>
</organism>
<reference evidence="2" key="1">
    <citation type="journal article" date="2019" name="Int. J. Syst. Evol. Microbiol.">
        <title>The Global Catalogue of Microorganisms (GCM) 10K type strain sequencing project: providing services to taxonomists for standard genome sequencing and annotation.</title>
        <authorList>
            <consortium name="The Broad Institute Genomics Platform"/>
            <consortium name="The Broad Institute Genome Sequencing Center for Infectious Disease"/>
            <person name="Wu L."/>
            <person name="Ma J."/>
        </authorList>
    </citation>
    <scope>NUCLEOTIDE SEQUENCE [LARGE SCALE GENOMIC DNA]</scope>
    <source>
        <strain evidence="2">JCM 30846</strain>
    </source>
</reference>
<sequence>MTYATGNDGQWTAHAPGLPTGAAEARHRVHDLLVAEGVAAEGRPFDAVLTDSLLLTSELVTNALYHGGGLTGFSASVADGCLVLVVSDASTRVPAARAPRDDYPAGGYGWPLVCRIAGTPEVVVTASGKTVRAVMPLRRVL</sequence>
<dbReference type="PANTHER" id="PTHR35526:SF3">
    <property type="entry name" value="ANTI-SIGMA-F FACTOR RSBW"/>
    <property type="match status" value="1"/>
</dbReference>
<dbReference type="Gene3D" id="3.30.565.10">
    <property type="entry name" value="Histidine kinase-like ATPase, C-terminal domain"/>
    <property type="match status" value="1"/>
</dbReference>
<accession>A0ABP7FFU9</accession>
<dbReference type="Proteomes" id="UP001499884">
    <property type="component" value="Unassembled WGS sequence"/>
</dbReference>
<gene>
    <name evidence="1" type="ORF">GCM10023082_39840</name>
</gene>
<keyword evidence="1" id="KW-0547">Nucleotide-binding</keyword>
<keyword evidence="1" id="KW-0067">ATP-binding</keyword>
<dbReference type="EMBL" id="BAABEP010000028">
    <property type="protein sequence ID" value="GAA3738667.1"/>
    <property type="molecule type" value="Genomic_DNA"/>
</dbReference>
<dbReference type="SUPFAM" id="SSF55874">
    <property type="entry name" value="ATPase domain of HSP90 chaperone/DNA topoisomerase II/histidine kinase"/>
    <property type="match status" value="1"/>
</dbReference>
<proteinExistence type="predicted"/>
<evidence type="ECO:0000313" key="2">
    <source>
        <dbReference type="Proteomes" id="UP001499884"/>
    </source>
</evidence>
<evidence type="ECO:0000313" key="1">
    <source>
        <dbReference type="EMBL" id="GAA3738667.1"/>
    </source>
</evidence>
<dbReference type="GO" id="GO:0005524">
    <property type="term" value="F:ATP binding"/>
    <property type="evidence" value="ECO:0007669"/>
    <property type="project" value="UniProtKB-KW"/>
</dbReference>
<protein>
    <submittedName>
        <fullName evidence="1">ATP-binding protein</fullName>
    </submittedName>
</protein>
<keyword evidence="2" id="KW-1185">Reference proteome</keyword>
<dbReference type="InterPro" id="IPR050267">
    <property type="entry name" value="Anti-sigma-factor_SerPK"/>
</dbReference>
<comment type="caution">
    <text evidence="1">The sequence shown here is derived from an EMBL/GenBank/DDBJ whole genome shotgun (WGS) entry which is preliminary data.</text>
</comment>
<name>A0ABP7FFU9_9ACTN</name>
<dbReference type="InterPro" id="IPR036890">
    <property type="entry name" value="HATPase_C_sf"/>
</dbReference>
<dbReference type="RefSeq" id="WP_345649121.1">
    <property type="nucleotide sequence ID" value="NZ_BAABEP010000028.1"/>
</dbReference>
<dbReference type="PANTHER" id="PTHR35526">
    <property type="entry name" value="ANTI-SIGMA-F FACTOR RSBW-RELATED"/>
    <property type="match status" value="1"/>
</dbReference>